<dbReference type="EMBL" id="CDMZ01000318">
    <property type="protein sequence ID" value="CUC09160.1"/>
    <property type="molecule type" value="Genomic_DNA"/>
</dbReference>
<protein>
    <submittedName>
        <fullName evidence="1">Uncharacterized protein</fullName>
    </submittedName>
</protein>
<sequence>MRELQWGVSKPGTLWFCRVNRCPSPWLDHELTVDSCAHPSDKQKFMSDFTKARPNDLVLVNPCAEPSVSPFAAEQPGEIVEVRSPHQRHGESGTKGHLHPRCEAWETESNRLHLHLDSQFSIQLRVATLIVSQKVFDQAQTWTVTFLDSNTVYRRTTDVLREFFCRSLPLFQTASRPVHTISFSPALRMLLLHPEHPLARLLAADGKAVHVCSPPLIVSLSLAVHTPKRMPSPQPLSILQWQR</sequence>
<name>A0A0K6S6M5_9ALVE</name>
<accession>A0A0K6S6M5</accession>
<dbReference type="VEuPathDB" id="CryptoDB:Cvel_16629"/>
<reference evidence="1" key="1">
    <citation type="submission" date="2014-11" db="EMBL/GenBank/DDBJ databases">
        <title>Molecular phylogeny of cliff fern family Woodsiaceae with morphological implications.</title>
        <authorList>
            <person name="Shao Y.-Z."/>
            <person name="Wei R."/>
            <person name="Zhang X.-C."/>
        </authorList>
    </citation>
    <scope>NUCLEOTIDE SEQUENCE</scope>
</reference>
<proteinExistence type="predicted"/>
<dbReference type="AlphaFoldDB" id="A0A0K6S6M5"/>
<evidence type="ECO:0000313" key="1">
    <source>
        <dbReference type="EMBL" id="CUC09160.1"/>
    </source>
</evidence>
<organism evidence="1">
    <name type="scientific">Chromera velia CCMP2878</name>
    <dbReference type="NCBI Taxonomy" id="1169474"/>
    <lineage>
        <taxon>Eukaryota</taxon>
        <taxon>Sar</taxon>
        <taxon>Alveolata</taxon>
        <taxon>Colpodellida</taxon>
        <taxon>Chromeraceae</taxon>
        <taxon>Chromera</taxon>
    </lineage>
</organism>
<gene>
    <name evidence="1" type="ORF">Cvel_16629.t1</name>
</gene>